<accession>A0ABS3CIL8</accession>
<protein>
    <submittedName>
        <fullName evidence="5">Glycerate kinase</fullName>
    </submittedName>
</protein>
<keyword evidence="3 4" id="KW-0418">Kinase</keyword>
<comment type="similarity">
    <text evidence="1 4">Belongs to the glycerate kinase type-1 family.</text>
</comment>
<keyword evidence="6" id="KW-1185">Reference proteome</keyword>
<dbReference type="Gene3D" id="3.90.1510.10">
    <property type="entry name" value="Glycerate kinase, domain 2"/>
    <property type="match status" value="1"/>
</dbReference>
<evidence type="ECO:0000256" key="2">
    <source>
        <dbReference type="ARBA" id="ARBA00022679"/>
    </source>
</evidence>
<dbReference type="PANTHER" id="PTHR21599">
    <property type="entry name" value="GLYCERATE KINASE"/>
    <property type="match status" value="1"/>
</dbReference>
<dbReference type="Pfam" id="PF02595">
    <property type="entry name" value="Gly_kinase"/>
    <property type="match status" value="1"/>
</dbReference>
<dbReference type="PIRSF" id="PIRSF006078">
    <property type="entry name" value="GlxK"/>
    <property type="match status" value="1"/>
</dbReference>
<evidence type="ECO:0000256" key="1">
    <source>
        <dbReference type="ARBA" id="ARBA00006284"/>
    </source>
</evidence>
<comment type="caution">
    <text evidence="5">The sequence shown here is derived from an EMBL/GenBank/DDBJ whole genome shotgun (WGS) entry which is preliminary data.</text>
</comment>
<dbReference type="SUPFAM" id="SSF110738">
    <property type="entry name" value="Glycerate kinase I"/>
    <property type="match status" value="1"/>
</dbReference>
<dbReference type="NCBIfam" id="TIGR00045">
    <property type="entry name" value="glycerate kinase"/>
    <property type="match status" value="1"/>
</dbReference>
<dbReference type="InterPro" id="IPR018197">
    <property type="entry name" value="Glycerate_kinase_RE-like"/>
</dbReference>
<proteinExistence type="inferred from homology"/>
<evidence type="ECO:0000313" key="6">
    <source>
        <dbReference type="Proteomes" id="UP000664480"/>
    </source>
</evidence>
<dbReference type="InterPro" id="IPR036129">
    <property type="entry name" value="Glycerate_kinase_sf"/>
</dbReference>
<evidence type="ECO:0000256" key="4">
    <source>
        <dbReference type="PIRNR" id="PIRNR006078"/>
    </source>
</evidence>
<evidence type="ECO:0000256" key="3">
    <source>
        <dbReference type="ARBA" id="ARBA00022777"/>
    </source>
</evidence>
<dbReference type="PANTHER" id="PTHR21599:SF0">
    <property type="entry name" value="GLYCERATE KINASE"/>
    <property type="match status" value="1"/>
</dbReference>
<dbReference type="InterPro" id="IPR004381">
    <property type="entry name" value="Glycerate_kinase"/>
</dbReference>
<dbReference type="EMBL" id="JAFKCU010000003">
    <property type="protein sequence ID" value="MBN7816600.1"/>
    <property type="molecule type" value="Genomic_DNA"/>
</dbReference>
<evidence type="ECO:0000313" key="5">
    <source>
        <dbReference type="EMBL" id="MBN7816600.1"/>
    </source>
</evidence>
<sequence length="362" mass="39220">MKVLIAPNAFKGTITAFEAGEIIADELAKNYPDDIFDLVPIADGGDGTCTLLSKSLGIPPTKVWSLDPFGKPVLGEYFLDKEKAYLDVSSVSGLGLIAAGELDARTASTCGTGLLINHAISSGAKEIILGLGGSATVDLGIGILQALGLHFLDEKGREIPPFSPDLLFRIKHIQRSPSIPSVKFNFLCDVRNYFFGEEGAIPIFGPQKGLKSQDFEEFENQSKFLLDQLYSKKKRVFEDQEGFGAAGGIAAGLSSVFESTINMGALFFFKEIGMEEKVKRADLIITGEGKYDQQSKSGKACYELMNLAKSFQKSVMIVTSGNEAAGEGFSRVLQLPDLDFESADFKNQARKNLRSLISKLEL</sequence>
<keyword evidence="2 4" id="KW-0808">Transferase</keyword>
<name>A0ABS3CIL8_9BACT</name>
<dbReference type="Proteomes" id="UP000664480">
    <property type="component" value="Unassembled WGS sequence"/>
</dbReference>
<gene>
    <name evidence="5" type="ORF">J0A69_14220</name>
</gene>
<reference evidence="5 6" key="1">
    <citation type="submission" date="2021-03" db="EMBL/GenBank/DDBJ databases">
        <title>novel species isolated from a fishpond in China.</title>
        <authorList>
            <person name="Lu H."/>
            <person name="Cai Z."/>
        </authorList>
    </citation>
    <scope>NUCLEOTIDE SEQUENCE [LARGE SCALE GENOMIC DNA]</scope>
    <source>
        <strain evidence="5 6">YJ13C</strain>
    </source>
</reference>
<organism evidence="5 6">
    <name type="scientific">Algoriphagus pacificus</name>
    <dbReference type="NCBI Taxonomy" id="2811234"/>
    <lineage>
        <taxon>Bacteria</taxon>
        <taxon>Pseudomonadati</taxon>
        <taxon>Bacteroidota</taxon>
        <taxon>Cytophagia</taxon>
        <taxon>Cytophagales</taxon>
        <taxon>Cyclobacteriaceae</taxon>
        <taxon>Algoriphagus</taxon>
    </lineage>
</organism>
<dbReference type="GO" id="GO:0016301">
    <property type="term" value="F:kinase activity"/>
    <property type="evidence" value="ECO:0007669"/>
    <property type="project" value="UniProtKB-KW"/>
</dbReference>
<dbReference type="Gene3D" id="3.40.50.10350">
    <property type="entry name" value="Glycerate kinase, domain 1"/>
    <property type="match status" value="1"/>
</dbReference>
<dbReference type="RefSeq" id="WP_206587275.1">
    <property type="nucleotide sequence ID" value="NZ_JAFKCU010000003.1"/>
</dbReference>
<dbReference type="InterPro" id="IPR018193">
    <property type="entry name" value="Glyc_kinase_flavodox-like_fold"/>
</dbReference>